<evidence type="ECO:0000256" key="2">
    <source>
        <dbReference type="SAM" id="Phobius"/>
    </source>
</evidence>
<feature type="compositionally biased region" description="Polar residues" evidence="1">
    <location>
        <begin position="108"/>
        <end position="128"/>
    </location>
</feature>
<dbReference type="PANTHER" id="PTHR35792:SF1">
    <property type="entry name" value="SLL0268 PROTEIN"/>
    <property type="match status" value="1"/>
</dbReference>
<feature type="region of interest" description="Disordered" evidence="1">
    <location>
        <begin position="94"/>
        <end position="139"/>
    </location>
</feature>
<protein>
    <recommendedName>
        <fullName evidence="5">Gas vesicle protein</fullName>
    </recommendedName>
</protein>
<dbReference type="Pfam" id="PF12732">
    <property type="entry name" value="YtxH"/>
    <property type="match status" value="1"/>
</dbReference>
<feature type="transmembrane region" description="Helical" evidence="2">
    <location>
        <begin position="14"/>
        <end position="33"/>
    </location>
</feature>
<proteinExistence type="predicted"/>
<dbReference type="InterPro" id="IPR052928">
    <property type="entry name" value="Desiccation-related_membrane"/>
</dbReference>
<evidence type="ECO:0000313" key="4">
    <source>
        <dbReference type="Proteomes" id="UP001501459"/>
    </source>
</evidence>
<dbReference type="Gene3D" id="6.10.140.1430">
    <property type="match status" value="1"/>
</dbReference>
<comment type="caution">
    <text evidence="3">The sequence shown here is derived from an EMBL/GenBank/DDBJ whole genome shotgun (WGS) entry which is preliminary data.</text>
</comment>
<evidence type="ECO:0000256" key="1">
    <source>
        <dbReference type="SAM" id="MobiDB-lite"/>
    </source>
</evidence>
<accession>A0ABP3IW23</accession>
<dbReference type="InterPro" id="IPR024623">
    <property type="entry name" value="YtxH"/>
</dbReference>
<keyword evidence="2" id="KW-0812">Transmembrane</keyword>
<evidence type="ECO:0008006" key="5">
    <source>
        <dbReference type="Google" id="ProtNLM"/>
    </source>
</evidence>
<gene>
    <name evidence="3" type="ORF">GCM10008983_02780</name>
</gene>
<dbReference type="EMBL" id="BAAADM010000005">
    <property type="protein sequence ID" value="GAA0429841.1"/>
    <property type="molecule type" value="Genomic_DNA"/>
</dbReference>
<dbReference type="PANTHER" id="PTHR35792">
    <property type="entry name" value="GENERAL STRESS PROTEIN"/>
    <property type="match status" value="1"/>
</dbReference>
<dbReference type="RefSeq" id="WP_343750666.1">
    <property type="nucleotide sequence ID" value="NZ_BAAADM010000005.1"/>
</dbReference>
<sequence>MGNNEEEGFNGNEFALGAMIGAIGGALTALLLAPKSGNELRDDINSGASDLKVRAGDWKGKAYEKGTEIKDTAVNKGSEWKDKAYEKGAELKEKAVDSKTKLTEKAQAMTSSKDGENQNNDDAQSETAATDEGTEHTLT</sequence>
<keyword evidence="4" id="KW-1185">Reference proteome</keyword>
<keyword evidence="2" id="KW-1133">Transmembrane helix</keyword>
<dbReference type="Proteomes" id="UP001501459">
    <property type="component" value="Unassembled WGS sequence"/>
</dbReference>
<evidence type="ECO:0000313" key="3">
    <source>
        <dbReference type="EMBL" id="GAA0429841.1"/>
    </source>
</evidence>
<reference evidence="4" key="1">
    <citation type="journal article" date="2019" name="Int. J. Syst. Evol. Microbiol.">
        <title>The Global Catalogue of Microorganisms (GCM) 10K type strain sequencing project: providing services to taxonomists for standard genome sequencing and annotation.</title>
        <authorList>
            <consortium name="The Broad Institute Genomics Platform"/>
            <consortium name="The Broad Institute Genome Sequencing Center for Infectious Disease"/>
            <person name="Wu L."/>
            <person name="Ma J."/>
        </authorList>
    </citation>
    <scope>NUCLEOTIDE SEQUENCE [LARGE SCALE GENOMIC DNA]</scope>
    <source>
        <strain evidence="4">JCM 12149</strain>
    </source>
</reference>
<organism evidence="3 4">
    <name type="scientific">Lentibacillus halophilus</name>
    <dbReference type="NCBI Taxonomy" id="295065"/>
    <lineage>
        <taxon>Bacteria</taxon>
        <taxon>Bacillati</taxon>
        <taxon>Bacillota</taxon>
        <taxon>Bacilli</taxon>
        <taxon>Bacillales</taxon>
        <taxon>Bacillaceae</taxon>
        <taxon>Lentibacillus</taxon>
    </lineage>
</organism>
<feature type="compositionally biased region" description="Basic and acidic residues" evidence="1">
    <location>
        <begin position="94"/>
        <end position="104"/>
    </location>
</feature>
<keyword evidence="2" id="KW-0472">Membrane</keyword>
<name>A0ABP3IW23_9BACI</name>